<keyword evidence="4 7" id="KW-1133">Transmembrane helix</keyword>
<sequence>MKSILPQIQIPHHMKPECKMNPRCRKCLDSWELNHHCQKPILCAQCEDPHLSTSIECSVVYNYRITLKDQVKRAINDGLINGRYETKQAWGRQLKSTDRPQIQHKNENDQEQANKPNVDENEQHDQKIVGDYNKIMNTVSQPLDIKVEKVASSEITKIIKKLKKKSSGYDQISNYIIKLLLSVYIDCLVKCFNVWLSEGRYPDFWKLAKIITLNKLNAGVPRPDQSRCWQHTRSLAANMPTLALYVDYRKAYDMVIARWPIGETARSRHAHGTIENDGFLQFCNSYYRYFLNKLIMGEFIGNILLTILAILFPPIAALIKVGCTMHFWINLLLTLLGWLPGIIHALWLIWAGPPRV</sequence>
<comment type="caution">
    <text evidence="8">The sequence shown here is derived from an EMBL/GenBank/DDBJ whole genome shotgun (WGS) entry which is preliminary data.</text>
</comment>
<evidence type="ECO:0000313" key="8">
    <source>
        <dbReference type="EMBL" id="CAF4842423.1"/>
    </source>
</evidence>
<dbReference type="Proteomes" id="UP000663838">
    <property type="component" value="Unassembled WGS sequence"/>
</dbReference>
<keyword evidence="3 7" id="KW-0812">Transmembrane</keyword>
<evidence type="ECO:0000256" key="3">
    <source>
        <dbReference type="ARBA" id="ARBA00022692"/>
    </source>
</evidence>
<keyword evidence="5 7" id="KW-0472">Membrane</keyword>
<comment type="similarity">
    <text evidence="2">Belongs to the UPF0057 (PMP3) family.</text>
</comment>
<evidence type="ECO:0000313" key="9">
    <source>
        <dbReference type="Proteomes" id="UP000663838"/>
    </source>
</evidence>
<dbReference type="EMBL" id="CAJOBS010003002">
    <property type="protein sequence ID" value="CAF4842423.1"/>
    <property type="molecule type" value="Genomic_DNA"/>
</dbReference>
<reference evidence="8" key="1">
    <citation type="submission" date="2021-02" db="EMBL/GenBank/DDBJ databases">
        <authorList>
            <person name="Nowell W R."/>
        </authorList>
    </citation>
    <scope>NUCLEOTIDE SEQUENCE</scope>
</reference>
<organism evidence="8 9">
    <name type="scientific">Rotaria socialis</name>
    <dbReference type="NCBI Taxonomy" id="392032"/>
    <lineage>
        <taxon>Eukaryota</taxon>
        <taxon>Metazoa</taxon>
        <taxon>Spiralia</taxon>
        <taxon>Gnathifera</taxon>
        <taxon>Rotifera</taxon>
        <taxon>Eurotatoria</taxon>
        <taxon>Bdelloidea</taxon>
        <taxon>Philodinida</taxon>
        <taxon>Philodinidae</taxon>
        <taxon>Rotaria</taxon>
    </lineage>
</organism>
<name>A0A821RR05_9BILA</name>
<dbReference type="Pfam" id="PF01679">
    <property type="entry name" value="Pmp3"/>
    <property type="match status" value="1"/>
</dbReference>
<protein>
    <submittedName>
        <fullName evidence="8">Uncharacterized protein</fullName>
    </submittedName>
</protein>
<dbReference type="PANTHER" id="PTHR21659:SF42">
    <property type="entry name" value="UPF0057 MEMBRANE PROTEIN ZK632.10-RELATED"/>
    <property type="match status" value="1"/>
</dbReference>
<dbReference type="AlphaFoldDB" id="A0A821RR05"/>
<feature type="transmembrane region" description="Helical" evidence="7">
    <location>
        <begin position="299"/>
        <end position="319"/>
    </location>
</feature>
<feature type="region of interest" description="Disordered" evidence="6">
    <location>
        <begin position="90"/>
        <end position="123"/>
    </location>
</feature>
<evidence type="ECO:0000256" key="1">
    <source>
        <dbReference type="ARBA" id="ARBA00004370"/>
    </source>
</evidence>
<dbReference type="InterPro" id="IPR000612">
    <property type="entry name" value="PMP3"/>
</dbReference>
<dbReference type="GO" id="GO:0016020">
    <property type="term" value="C:membrane"/>
    <property type="evidence" value="ECO:0007669"/>
    <property type="project" value="UniProtKB-SubCell"/>
</dbReference>
<proteinExistence type="inferred from homology"/>
<evidence type="ECO:0000256" key="2">
    <source>
        <dbReference type="ARBA" id="ARBA00009530"/>
    </source>
</evidence>
<evidence type="ECO:0000256" key="5">
    <source>
        <dbReference type="ARBA" id="ARBA00023136"/>
    </source>
</evidence>
<feature type="transmembrane region" description="Helical" evidence="7">
    <location>
        <begin position="331"/>
        <end position="350"/>
    </location>
</feature>
<comment type="subcellular location">
    <subcellularLocation>
        <location evidence="1">Membrane</location>
    </subcellularLocation>
</comment>
<evidence type="ECO:0000256" key="4">
    <source>
        <dbReference type="ARBA" id="ARBA00022989"/>
    </source>
</evidence>
<dbReference type="PANTHER" id="PTHR21659">
    <property type="entry name" value="HYDROPHOBIC PROTEIN RCI2 LOW TEMPERATURE AND SALT RESPONSIVE PROTEIN LTI6 -RELATED"/>
    <property type="match status" value="1"/>
</dbReference>
<gene>
    <name evidence="8" type="ORF">TOA249_LOCUS26186</name>
</gene>
<evidence type="ECO:0000256" key="6">
    <source>
        <dbReference type="SAM" id="MobiDB-lite"/>
    </source>
</evidence>
<evidence type="ECO:0000256" key="7">
    <source>
        <dbReference type="SAM" id="Phobius"/>
    </source>
</evidence>
<accession>A0A821RR05</accession>